<dbReference type="EMBL" id="JAUEPH010000002">
    <property type="protein sequence ID" value="MDN3203339.1"/>
    <property type="molecule type" value="Genomic_DNA"/>
</dbReference>
<feature type="transmembrane region" description="Helical" evidence="6">
    <location>
        <begin position="744"/>
        <end position="768"/>
    </location>
</feature>
<dbReference type="InterPro" id="IPR003838">
    <property type="entry name" value="ABC3_permease_C"/>
</dbReference>
<feature type="transmembrane region" description="Helical" evidence="6">
    <location>
        <begin position="365"/>
        <end position="391"/>
    </location>
</feature>
<evidence type="ECO:0000313" key="9">
    <source>
        <dbReference type="EMBL" id="MDN3203339.1"/>
    </source>
</evidence>
<dbReference type="PANTHER" id="PTHR30572:SF18">
    <property type="entry name" value="ABC-TYPE MACROLIDE FAMILY EXPORT SYSTEM PERMEASE COMPONENT 2"/>
    <property type="match status" value="1"/>
</dbReference>
<keyword evidence="2" id="KW-1003">Cell membrane</keyword>
<feature type="domain" description="MacB-like periplasmic core" evidence="8">
    <location>
        <begin position="100"/>
        <end position="266"/>
    </location>
</feature>
<feature type="transmembrane region" description="Helical" evidence="6">
    <location>
        <begin position="503"/>
        <end position="527"/>
    </location>
</feature>
<evidence type="ECO:0000256" key="2">
    <source>
        <dbReference type="ARBA" id="ARBA00022475"/>
    </source>
</evidence>
<keyword evidence="4 6" id="KW-1133">Transmembrane helix</keyword>
<feature type="transmembrane region" description="Helical" evidence="6">
    <location>
        <begin position="796"/>
        <end position="819"/>
    </location>
</feature>
<comment type="subcellular location">
    <subcellularLocation>
        <location evidence="1">Cell membrane</location>
        <topology evidence="1">Multi-pass membrane protein</topology>
    </subcellularLocation>
</comment>
<keyword evidence="3 6" id="KW-0812">Transmembrane</keyword>
<dbReference type="Pfam" id="PF12704">
    <property type="entry name" value="MacB_PCD"/>
    <property type="match status" value="1"/>
</dbReference>
<protein>
    <submittedName>
        <fullName evidence="9">Permease prefix domain 2-containing transporter</fullName>
    </submittedName>
</protein>
<name>A0ABT7YAW4_9BACT</name>
<keyword evidence="10" id="KW-1185">Reference proteome</keyword>
<feature type="domain" description="ABC3 transporter permease C-terminal" evidence="7">
    <location>
        <begin position="747"/>
        <end position="861"/>
    </location>
</feature>
<evidence type="ECO:0000256" key="6">
    <source>
        <dbReference type="SAM" id="Phobius"/>
    </source>
</evidence>
<dbReference type="PANTHER" id="PTHR30572">
    <property type="entry name" value="MEMBRANE COMPONENT OF TRANSPORTER-RELATED"/>
    <property type="match status" value="1"/>
</dbReference>
<sequence>MDTKHSHEPPKLAIRFLEWYCNPEKLEEIEGDAYELFNLNLQEKGLSYARWKFIWHVITFFRWSNIRRRKPTYQSYTQAAMFKSYFKLGWRNLRNQKLTTFISVFGLSTAVACSLVAYLFTEQIWFKGVNQKNKNELYQIVYKVEQDEGIVTKGTIAEPAYELLNASSSKYQGLTRVWRGSNVLIHNNETYFPRTQFVDSDYMEMFSYDIQSGYSGALEDPTQVILSSEFAERLFGDSPAIGQEISLVIAEEEKFFKVAAVLEPLKDIEIFEFEVLARFDLIWSKNEDLILQDQWKKECWTFIQLKNESELANLKSTFDQIQSSQNRINLDQPYLEISTIPFTELVPMASKIDNGVIGFMGQGPIILLATIAGFILVLAIFNYVNISILMATKRLKEIGVRKVIGVSRFQLILQYLSENFLVCLGAIVFGCLIASAFFLPGFNSIAFKNLQLDLLGNWMVWAWLGALLLFLTIASGIYPAIYISSFKPITILKQKAAVGKKGWITQTLLTLQFTLAIIGIIGGLAFVQTNAQNAEREWGYDSENKIILNVPDPTKFQVLENQIQNNSKVISTAGSNSFIGNWINTNEMKVGDTEISTQFLLSDPDYLTEMGVELLTGQSLDELVPADHETSILVNETFVKESGLLYPIESIVEIDSVDHRIVGVVKDFHTIYFQSEVEPMVMKASNTKDFDHLTLSFSAGNDQEAMEEVRAIWREIFPKDLFTGQFQSQVFDGAINDARGVQNVLLVAAGLCIILAAMGLFGLVSLNLKARIKDYCVRKVYGAGTPGLAVGLVRRYLLLGSLSAVLGGGLAWYAVGGFLDSFFAFHSGVGLFPVGVSIALLFIVVLLTGAYQMIYLNKANPSVVLKSE</sequence>
<evidence type="ECO:0000256" key="4">
    <source>
        <dbReference type="ARBA" id="ARBA00022989"/>
    </source>
</evidence>
<evidence type="ECO:0000313" key="10">
    <source>
        <dbReference type="Proteomes" id="UP001171916"/>
    </source>
</evidence>
<feature type="transmembrane region" description="Helical" evidence="6">
    <location>
        <begin position="831"/>
        <end position="851"/>
    </location>
</feature>
<evidence type="ECO:0000256" key="3">
    <source>
        <dbReference type="ARBA" id="ARBA00022692"/>
    </source>
</evidence>
<dbReference type="InterPro" id="IPR047699">
    <property type="entry name" value="Permease_put_prefix"/>
</dbReference>
<feature type="transmembrane region" description="Helical" evidence="6">
    <location>
        <begin position="458"/>
        <end position="482"/>
    </location>
</feature>
<dbReference type="Proteomes" id="UP001171916">
    <property type="component" value="Unassembled WGS sequence"/>
</dbReference>
<feature type="domain" description="ABC3 transporter permease C-terminal" evidence="7">
    <location>
        <begin position="370"/>
        <end position="487"/>
    </location>
</feature>
<dbReference type="InterPro" id="IPR025857">
    <property type="entry name" value="MacB_PCD"/>
</dbReference>
<feature type="transmembrane region" description="Helical" evidence="6">
    <location>
        <begin position="412"/>
        <end position="438"/>
    </location>
</feature>
<gene>
    <name evidence="9" type="ORF">QVH07_04235</name>
</gene>
<dbReference type="RefSeq" id="WP_289998903.1">
    <property type="nucleotide sequence ID" value="NZ_JAUEPH010000002.1"/>
</dbReference>
<keyword evidence="5 6" id="KW-0472">Membrane</keyword>
<evidence type="ECO:0000256" key="5">
    <source>
        <dbReference type="ARBA" id="ARBA00023136"/>
    </source>
</evidence>
<dbReference type="Pfam" id="PF02687">
    <property type="entry name" value="FtsX"/>
    <property type="match status" value="2"/>
</dbReference>
<evidence type="ECO:0000259" key="8">
    <source>
        <dbReference type="Pfam" id="PF12704"/>
    </source>
</evidence>
<dbReference type="NCBIfam" id="NF038404">
    <property type="entry name" value="perm_prefix_2"/>
    <property type="match status" value="1"/>
</dbReference>
<feature type="transmembrane region" description="Helical" evidence="6">
    <location>
        <begin position="98"/>
        <end position="120"/>
    </location>
</feature>
<accession>A0ABT7YAW4</accession>
<reference evidence="9" key="1">
    <citation type="submission" date="2023-06" db="EMBL/GenBank/DDBJ databases">
        <title>Robiginitalea aurantiacus sp. nov. and Algoriphagus sediminis sp. nov., isolated from coastal sediment.</title>
        <authorList>
            <person name="Zhou Z.Y."/>
            <person name="An J."/>
            <person name="Jia Y.W."/>
            <person name="Du Z.J."/>
        </authorList>
    </citation>
    <scope>NUCLEOTIDE SEQUENCE</scope>
    <source>
        <strain evidence="9">C2-7</strain>
    </source>
</reference>
<dbReference type="InterPro" id="IPR050250">
    <property type="entry name" value="Macrolide_Exporter_MacB"/>
</dbReference>
<comment type="caution">
    <text evidence="9">The sequence shown here is derived from an EMBL/GenBank/DDBJ whole genome shotgun (WGS) entry which is preliminary data.</text>
</comment>
<evidence type="ECO:0000259" key="7">
    <source>
        <dbReference type="Pfam" id="PF02687"/>
    </source>
</evidence>
<evidence type="ECO:0000256" key="1">
    <source>
        <dbReference type="ARBA" id="ARBA00004651"/>
    </source>
</evidence>
<proteinExistence type="predicted"/>
<organism evidence="9 10">
    <name type="scientific">Algoriphagus sediminis</name>
    <dbReference type="NCBI Taxonomy" id="3057113"/>
    <lineage>
        <taxon>Bacteria</taxon>
        <taxon>Pseudomonadati</taxon>
        <taxon>Bacteroidota</taxon>
        <taxon>Cytophagia</taxon>
        <taxon>Cytophagales</taxon>
        <taxon>Cyclobacteriaceae</taxon>
        <taxon>Algoriphagus</taxon>
    </lineage>
</organism>